<evidence type="ECO:0000256" key="2">
    <source>
        <dbReference type="ARBA" id="ARBA00015125"/>
    </source>
</evidence>
<sequence>MIKSNITLFEGLLHRAFDRFYEDLIKNTYVEEFLKGVDLDHLKQAQLASFLAAVYDEDAAFFARFKQLGLFHFKMGLPYVEYRGAFDTLYTFLIDELEGVSDIKGLPDAIELYVRKAINASAAGYLEPSLDNDQKTLERQIKQQIGIPAVIEHLEWILEVIKDIRVMNPDARIEFDEHLCMCGSWLHSEELVKFIPDPMVRKDMLDTHHEIHLITKNIYRSIRREDYHKIFIDYIMLVRQSMYLYNELNINVTQQTLIDDVSKDALTGLLNRRDLMEILSSEIRLHSLIGTLFCVVMFDLDHFKSVNDTCGHQDGDTVIIGMAETLSKHLRKTDHIFRYGGEEFLAILPGTTAEEAFGICEKIRTCFENRTWEGCIISTPVTVSIGIAEYSERLRDNPRHLVFEADMNLYRAKQLGRNRTVM</sequence>
<dbReference type="InterPro" id="IPR000160">
    <property type="entry name" value="GGDEF_dom"/>
</dbReference>
<dbReference type="SUPFAM" id="SSF46458">
    <property type="entry name" value="Globin-like"/>
    <property type="match status" value="1"/>
</dbReference>
<protein>
    <recommendedName>
        <fullName evidence="2">Diguanylate cyclase DosC</fullName>
        <ecNumber evidence="1">2.7.7.65</ecNumber>
    </recommendedName>
    <alternativeName>
        <fullName evidence="3">Direct oxygen-sensing cyclase</fullName>
    </alternativeName>
</protein>
<feature type="domain" description="GGDEF" evidence="5">
    <location>
        <begin position="291"/>
        <end position="422"/>
    </location>
</feature>
<keyword evidence="7" id="KW-1185">Reference proteome</keyword>
<dbReference type="Pfam" id="PF00990">
    <property type="entry name" value="GGDEF"/>
    <property type="match status" value="1"/>
</dbReference>
<evidence type="ECO:0000256" key="4">
    <source>
        <dbReference type="ARBA" id="ARBA00034247"/>
    </source>
</evidence>
<organism evidence="6 7">
    <name type="scientific">Sulfurimonas diazotrophicus</name>
    <dbReference type="NCBI Taxonomy" id="3131939"/>
    <lineage>
        <taxon>Bacteria</taxon>
        <taxon>Pseudomonadati</taxon>
        <taxon>Campylobacterota</taxon>
        <taxon>Epsilonproteobacteria</taxon>
        <taxon>Campylobacterales</taxon>
        <taxon>Sulfurimonadaceae</taxon>
        <taxon>Sulfurimonas</taxon>
    </lineage>
</organism>
<evidence type="ECO:0000259" key="5">
    <source>
        <dbReference type="PROSITE" id="PS50887"/>
    </source>
</evidence>
<reference evidence="6 7" key="1">
    <citation type="submission" date="2024-03" db="EMBL/GenBank/DDBJ databases">
        <title>Sulfurimonas sp. HSL3-1.</title>
        <authorList>
            <person name="Wang S."/>
        </authorList>
    </citation>
    <scope>NUCLEOTIDE SEQUENCE [LARGE SCALE GENOMIC DNA]</scope>
    <source>
        <strain evidence="6 7">HSL3-1</strain>
    </source>
</reference>
<accession>A0ABZ3H9P1</accession>
<evidence type="ECO:0000256" key="1">
    <source>
        <dbReference type="ARBA" id="ARBA00012528"/>
    </source>
</evidence>
<dbReference type="RefSeq" id="WP_345972540.1">
    <property type="nucleotide sequence ID" value="NZ_CP147920.1"/>
</dbReference>
<dbReference type="InterPro" id="IPR050469">
    <property type="entry name" value="Diguanylate_Cyclase"/>
</dbReference>
<name>A0ABZ3H9P1_9BACT</name>
<comment type="catalytic activity">
    <reaction evidence="4">
        <text>2 GTP = 3',3'-c-di-GMP + 2 diphosphate</text>
        <dbReference type="Rhea" id="RHEA:24898"/>
        <dbReference type="ChEBI" id="CHEBI:33019"/>
        <dbReference type="ChEBI" id="CHEBI:37565"/>
        <dbReference type="ChEBI" id="CHEBI:58805"/>
        <dbReference type="EC" id="2.7.7.65"/>
    </reaction>
</comment>
<dbReference type="SUPFAM" id="SSF55073">
    <property type="entry name" value="Nucleotide cyclase"/>
    <property type="match status" value="1"/>
</dbReference>
<dbReference type="InterPro" id="IPR012292">
    <property type="entry name" value="Globin/Proto"/>
</dbReference>
<dbReference type="PANTHER" id="PTHR45138">
    <property type="entry name" value="REGULATORY COMPONENTS OF SENSORY TRANSDUCTION SYSTEM"/>
    <property type="match status" value="1"/>
</dbReference>
<evidence type="ECO:0000313" key="7">
    <source>
        <dbReference type="Proteomes" id="UP001447842"/>
    </source>
</evidence>
<dbReference type="NCBIfam" id="TIGR00254">
    <property type="entry name" value="GGDEF"/>
    <property type="match status" value="1"/>
</dbReference>
<dbReference type="PROSITE" id="PS50887">
    <property type="entry name" value="GGDEF"/>
    <property type="match status" value="1"/>
</dbReference>
<dbReference type="InterPro" id="IPR009050">
    <property type="entry name" value="Globin-like_sf"/>
</dbReference>
<dbReference type="EMBL" id="CP147920">
    <property type="protein sequence ID" value="XAU14919.1"/>
    <property type="molecule type" value="Genomic_DNA"/>
</dbReference>
<evidence type="ECO:0000313" key="6">
    <source>
        <dbReference type="EMBL" id="XAU14919.1"/>
    </source>
</evidence>
<evidence type="ECO:0000256" key="3">
    <source>
        <dbReference type="ARBA" id="ARBA00029839"/>
    </source>
</evidence>
<dbReference type="InterPro" id="IPR029787">
    <property type="entry name" value="Nucleotide_cyclase"/>
</dbReference>
<dbReference type="PANTHER" id="PTHR45138:SF9">
    <property type="entry name" value="DIGUANYLATE CYCLASE DGCM-RELATED"/>
    <property type="match status" value="1"/>
</dbReference>
<dbReference type="Proteomes" id="UP001447842">
    <property type="component" value="Chromosome"/>
</dbReference>
<dbReference type="Gene3D" id="3.30.70.270">
    <property type="match status" value="1"/>
</dbReference>
<proteinExistence type="predicted"/>
<keyword evidence="6" id="KW-0808">Transferase</keyword>
<dbReference type="EC" id="2.7.7.65" evidence="1"/>
<dbReference type="CDD" id="cd01949">
    <property type="entry name" value="GGDEF"/>
    <property type="match status" value="1"/>
</dbReference>
<dbReference type="SMART" id="SM00267">
    <property type="entry name" value="GGDEF"/>
    <property type="match status" value="1"/>
</dbReference>
<dbReference type="Gene3D" id="1.10.490.10">
    <property type="entry name" value="Globins"/>
    <property type="match status" value="1"/>
</dbReference>
<keyword evidence="6" id="KW-0548">Nucleotidyltransferase</keyword>
<dbReference type="InterPro" id="IPR043128">
    <property type="entry name" value="Rev_trsase/Diguanyl_cyclase"/>
</dbReference>
<dbReference type="Gene3D" id="1.20.120.30">
    <property type="entry name" value="Aspartate receptor, ligand-binding domain"/>
    <property type="match status" value="1"/>
</dbReference>
<dbReference type="GO" id="GO:0052621">
    <property type="term" value="F:diguanylate cyclase activity"/>
    <property type="evidence" value="ECO:0007669"/>
    <property type="project" value="UniProtKB-EC"/>
</dbReference>
<gene>
    <name evidence="6" type="ORF">WCY31_11825</name>
</gene>